<protein>
    <recommendedName>
        <fullName evidence="4">Lipoprotein</fullName>
    </recommendedName>
</protein>
<dbReference type="EMBL" id="NEVU01000001">
    <property type="protein sequence ID" value="OZI77739.1"/>
    <property type="molecule type" value="Genomic_DNA"/>
</dbReference>
<reference evidence="3" key="1">
    <citation type="submission" date="2017-05" db="EMBL/GenBank/DDBJ databases">
        <title>Complete and WGS of Bordetella genogroups.</title>
        <authorList>
            <person name="Spilker T."/>
            <person name="Lipuma J."/>
        </authorList>
    </citation>
    <scope>NUCLEOTIDE SEQUENCE [LARGE SCALE GENOMIC DNA]</scope>
    <source>
        <strain evidence="3">AU6712</strain>
    </source>
</reference>
<evidence type="ECO:0000313" key="2">
    <source>
        <dbReference type="EMBL" id="OZI77739.1"/>
    </source>
</evidence>
<evidence type="ECO:0000256" key="1">
    <source>
        <dbReference type="SAM" id="SignalP"/>
    </source>
</evidence>
<gene>
    <name evidence="2" type="ORF">CAL22_04195</name>
</gene>
<dbReference type="OrthoDB" id="8641712at2"/>
<organism evidence="2 3">
    <name type="scientific">Bordetella genomosp. 12</name>
    <dbReference type="NCBI Taxonomy" id="463035"/>
    <lineage>
        <taxon>Bacteria</taxon>
        <taxon>Pseudomonadati</taxon>
        <taxon>Pseudomonadota</taxon>
        <taxon>Betaproteobacteria</taxon>
        <taxon>Burkholderiales</taxon>
        <taxon>Alcaligenaceae</taxon>
        <taxon>Bordetella</taxon>
    </lineage>
</organism>
<evidence type="ECO:0008006" key="4">
    <source>
        <dbReference type="Google" id="ProtNLM"/>
    </source>
</evidence>
<evidence type="ECO:0000313" key="3">
    <source>
        <dbReference type="Proteomes" id="UP000216429"/>
    </source>
</evidence>
<dbReference type="AlphaFoldDB" id="A0A261VUM4"/>
<feature type="chain" id="PRO_5013192931" description="Lipoprotein" evidence="1">
    <location>
        <begin position="23"/>
        <end position="137"/>
    </location>
</feature>
<accession>A0A261VUM4</accession>
<feature type="signal peptide" evidence="1">
    <location>
        <begin position="1"/>
        <end position="22"/>
    </location>
</feature>
<dbReference type="RefSeq" id="WP_094810642.1">
    <property type="nucleotide sequence ID" value="NZ_NEVU01000001.1"/>
</dbReference>
<sequence>MRPAARLLFCLLPCLLAQPALAARSDALVHGAAVNPCLVSEAAGQHGQRLRNLCTFRINITFCQIKRESDDCAAGRIGGTTMAPRSSRSLLDDVLATHYVVCRAPYALPRAAAAWQNGRLVGRCQATRAAAQAARRH</sequence>
<comment type="caution">
    <text evidence="2">The sequence shown here is derived from an EMBL/GenBank/DDBJ whole genome shotgun (WGS) entry which is preliminary data.</text>
</comment>
<dbReference type="Proteomes" id="UP000216429">
    <property type="component" value="Unassembled WGS sequence"/>
</dbReference>
<keyword evidence="1" id="KW-0732">Signal</keyword>
<name>A0A261VUM4_9BORD</name>
<proteinExistence type="predicted"/>
<keyword evidence="3" id="KW-1185">Reference proteome</keyword>